<feature type="transmembrane region" description="Helical" evidence="1">
    <location>
        <begin position="38"/>
        <end position="58"/>
    </location>
</feature>
<proteinExistence type="predicted"/>
<accession>A0A3B0VPZ8</accession>
<feature type="transmembrane region" description="Helical" evidence="1">
    <location>
        <begin position="12"/>
        <end position="32"/>
    </location>
</feature>
<reference evidence="2" key="1">
    <citation type="submission" date="2018-06" db="EMBL/GenBank/DDBJ databases">
        <authorList>
            <person name="Zhirakovskaya E."/>
        </authorList>
    </citation>
    <scope>NUCLEOTIDE SEQUENCE</scope>
</reference>
<gene>
    <name evidence="2" type="ORF">MNBD_CHLOROFLEXI01-140</name>
</gene>
<sequence>MKKQRNSETGHVNILVATLLAAIGVVVLAWGASSGNSILIWLGGIGTAVFLLGQFAMVHAELGKLWQRIDALEKKK</sequence>
<evidence type="ECO:0000313" key="2">
    <source>
        <dbReference type="EMBL" id="VAW40457.1"/>
    </source>
</evidence>
<organism evidence="2">
    <name type="scientific">hydrothermal vent metagenome</name>
    <dbReference type="NCBI Taxonomy" id="652676"/>
    <lineage>
        <taxon>unclassified sequences</taxon>
        <taxon>metagenomes</taxon>
        <taxon>ecological metagenomes</taxon>
    </lineage>
</organism>
<protein>
    <submittedName>
        <fullName evidence="2">Uncharacterized protein</fullName>
    </submittedName>
</protein>
<name>A0A3B0VPZ8_9ZZZZ</name>
<dbReference type="EMBL" id="UOEU01000795">
    <property type="protein sequence ID" value="VAW40457.1"/>
    <property type="molecule type" value="Genomic_DNA"/>
</dbReference>
<dbReference type="AlphaFoldDB" id="A0A3B0VPZ8"/>
<keyword evidence="1" id="KW-0472">Membrane</keyword>
<evidence type="ECO:0000256" key="1">
    <source>
        <dbReference type="SAM" id="Phobius"/>
    </source>
</evidence>
<keyword evidence="1" id="KW-1133">Transmembrane helix</keyword>
<keyword evidence="1" id="KW-0812">Transmembrane</keyword>